<keyword evidence="2" id="KW-0804">Transcription</keyword>
<evidence type="ECO:0000256" key="2">
    <source>
        <dbReference type="ARBA" id="ARBA00023163"/>
    </source>
</evidence>
<dbReference type="SMART" id="SM00353">
    <property type="entry name" value="HLH"/>
    <property type="match status" value="1"/>
</dbReference>
<dbReference type="PANTHER" id="PTHR19290:SF147">
    <property type="entry name" value="HELIX-LOOP-HELIX PROTEIN DELILAH"/>
    <property type="match status" value="1"/>
</dbReference>
<feature type="domain" description="BHLH" evidence="4">
    <location>
        <begin position="49"/>
        <end position="101"/>
    </location>
</feature>
<dbReference type="CDD" id="cd18912">
    <property type="entry name" value="bHLH_TS_bHLHa9"/>
    <property type="match status" value="1"/>
</dbReference>
<dbReference type="GO" id="GO:0070888">
    <property type="term" value="F:E-box binding"/>
    <property type="evidence" value="ECO:0007669"/>
    <property type="project" value="TreeGrafter"/>
</dbReference>
<dbReference type="InterPro" id="IPR011598">
    <property type="entry name" value="bHLH_dom"/>
</dbReference>
<dbReference type="PANTHER" id="PTHR19290">
    <property type="entry name" value="BASIC HELIX-LOOP-HELIX PROTEIN NEUROGENIN-RELATED"/>
    <property type="match status" value="1"/>
</dbReference>
<feature type="region of interest" description="Disordered" evidence="3">
    <location>
        <begin position="1"/>
        <end position="53"/>
    </location>
</feature>
<dbReference type="InterPro" id="IPR050359">
    <property type="entry name" value="bHLH_transcription_factors"/>
</dbReference>
<dbReference type="RefSeq" id="XP_012687777.1">
    <property type="nucleotide sequence ID" value="XM_012832323.2"/>
</dbReference>
<dbReference type="OrthoDB" id="6241467at2759"/>
<reference evidence="6" key="1">
    <citation type="submission" date="2025-08" db="UniProtKB">
        <authorList>
            <consortium name="RefSeq"/>
        </authorList>
    </citation>
    <scope>IDENTIFICATION</scope>
</reference>
<organism evidence="5 6">
    <name type="scientific">Clupea harengus</name>
    <name type="common">Atlantic herring</name>
    <dbReference type="NCBI Taxonomy" id="7950"/>
    <lineage>
        <taxon>Eukaryota</taxon>
        <taxon>Metazoa</taxon>
        <taxon>Chordata</taxon>
        <taxon>Craniata</taxon>
        <taxon>Vertebrata</taxon>
        <taxon>Euteleostomi</taxon>
        <taxon>Actinopterygii</taxon>
        <taxon>Neopterygii</taxon>
        <taxon>Teleostei</taxon>
        <taxon>Clupei</taxon>
        <taxon>Clupeiformes</taxon>
        <taxon>Clupeoidei</taxon>
        <taxon>Clupeidae</taxon>
        <taxon>Clupea</taxon>
    </lineage>
</organism>
<dbReference type="Pfam" id="PF00010">
    <property type="entry name" value="HLH"/>
    <property type="match status" value="1"/>
</dbReference>
<name>A0A6P3W2F0_CLUHA</name>
<keyword evidence="1" id="KW-0805">Transcription regulation</keyword>
<evidence type="ECO:0000256" key="1">
    <source>
        <dbReference type="ARBA" id="ARBA00023015"/>
    </source>
</evidence>
<dbReference type="GO" id="GO:0046983">
    <property type="term" value="F:protein dimerization activity"/>
    <property type="evidence" value="ECO:0007669"/>
    <property type="project" value="InterPro"/>
</dbReference>
<dbReference type="Proteomes" id="UP000515152">
    <property type="component" value="Chromosome 8"/>
</dbReference>
<accession>A0A6P3W2F0</accession>
<dbReference type="KEGG" id="char:105904439"/>
<protein>
    <submittedName>
        <fullName evidence="6">Class A basic helix-loop-helix protein 9</fullName>
    </submittedName>
</protein>
<dbReference type="CTD" id="727857"/>
<dbReference type="SUPFAM" id="SSF47459">
    <property type="entry name" value="HLH, helix-loop-helix DNA-binding domain"/>
    <property type="match status" value="1"/>
</dbReference>
<evidence type="ECO:0000313" key="6">
    <source>
        <dbReference type="RefSeq" id="XP_012687777.1"/>
    </source>
</evidence>
<dbReference type="AlphaFoldDB" id="A0A6P3W2F0"/>
<dbReference type="GO" id="GO:0009653">
    <property type="term" value="P:anatomical structure morphogenesis"/>
    <property type="evidence" value="ECO:0007669"/>
    <property type="project" value="TreeGrafter"/>
</dbReference>
<dbReference type="Gene3D" id="4.10.280.10">
    <property type="entry name" value="Helix-loop-helix DNA-binding domain"/>
    <property type="match status" value="1"/>
</dbReference>
<evidence type="ECO:0000259" key="4">
    <source>
        <dbReference type="PROSITE" id="PS50888"/>
    </source>
</evidence>
<dbReference type="GO" id="GO:0005634">
    <property type="term" value="C:nucleus"/>
    <property type="evidence" value="ECO:0007669"/>
    <property type="project" value="TreeGrafter"/>
</dbReference>
<proteinExistence type="predicted"/>
<dbReference type="GeneID" id="105904439"/>
<gene>
    <name evidence="6" type="primary">bhlha9</name>
</gene>
<dbReference type="InterPro" id="IPR036638">
    <property type="entry name" value="HLH_DNA-bd_sf"/>
</dbReference>
<evidence type="ECO:0000256" key="3">
    <source>
        <dbReference type="SAM" id="MobiDB-lite"/>
    </source>
</evidence>
<sequence length="278" mass="30303">MDRLGLSEDESSDGSFNGHFPSSVGSGGSSSDLEQSRPKLQNRPVRSKARRAAANVRERKRILDYNGAFNALRLVLNHDLSGKRLSKISTLQRAINRISALSVLLSTSPPTRAVESCNPTAVHSQAGSLHLDVGQALLDTHLDPKTYTSWHQPLMHMAQPLPQAQTPAPPQRLSTEPHLYLDSLRHPTPAACPPSSHFPCYSQDPSLCGTSGDYVSMLGRSASPVRYGAASDGYQSSMWSPCAQSRAAPYGEPSLALTSPWRRSFLAEQTFQHYLPMV</sequence>
<evidence type="ECO:0000313" key="5">
    <source>
        <dbReference type="Proteomes" id="UP000515152"/>
    </source>
</evidence>
<keyword evidence="5" id="KW-1185">Reference proteome</keyword>
<dbReference type="GO" id="GO:0045944">
    <property type="term" value="P:positive regulation of transcription by RNA polymerase II"/>
    <property type="evidence" value="ECO:0007669"/>
    <property type="project" value="TreeGrafter"/>
</dbReference>
<dbReference type="GO" id="GO:0003700">
    <property type="term" value="F:DNA-binding transcription factor activity"/>
    <property type="evidence" value="ECO:0007669"/>
    <property type="project" value="TreeGrafter"/>
</dbReference>
<dbReference type="PROSITE" id="PS50888">
    <property type="entry name" value="BHLH"/>
    <property type="match status" value="1"/>
</dbReference>